<protein>
    <submittedName>
        <fullName evidence="2">Uncharacterized protein</fullName>
    </submittedName>
</protein>
<evidence type="ECO:0000313" key="3">
    <source>
        <dbReference type="Proteomes" id="UP000230399"/>
    </source>
</evidence>
<name>A0A2M7BB50_9BACT</name>
<sequence length="106" mass="11446">MPTNWTNPRCVTDDGVATIQGFECIFTNIVRVLVPLVGLAFFIMLIVGAFQFMTAGGEPKAVAKARATITAAIFGLVLFFGIWFILLLIKAITGVDVTQFVIPPTP</sequence>
<accession>A0A2M7BB50</accession>
<evidence type="ECO:0000256" key="1">
    <source>
        <dbReference type="SAM" id="Phobius"/>
    </source>
</evidence>
<keyword evidence="1" id="KW-1133">Transmembrane helix</keyword>
<dbReference type="AlphaFoldDB" id="A0A2M7BB50"/>
<feature type="transmembrane region" description="Helical" evidence="1">
    <location>
        <begin position="67"/>
        <end position="89"/>
    </location>
</feature>
<dbReference type="Proteomes" id="UP000230399">
    <property type="component" value="Unassembled WGS sequence"/>
</dbReference>
<dbReference type="Pfam" id="PF18895">
    <property type="entry name" value="T4SS_pilin"/>
    <property type="match status" value="1"/>
</dbReference>
<comment type="caution">
    <text evidence="2">The sequence shown here is derived from an EMBL/GenBank/DDBJ whole genome shotgun (WGS) entry which is preliminary data.</text>
</comment>
<dbReference type="InterPro" id="IPR043993">
    <property type="entry name" value="T4SS_pilin"/>
</dbReference>
<proteinExistence type="predicted"/>
<dbReference type="EMBL" id="PEVD01000058">
    <property type="protein sequence ID" value="PIV00325.1"/>
    <property type="molecule type" value="Genomic_DNA"/>
</dbReference>
<evidence type="ECO:0000313" key="2">
    <source>
        <dbReference type="EMBL" id="PIV00325.1"/>
    </source>
</evidence>
<keyword evidence="1" id="KW-0472">Membrane</keyword>
<gene>
    <name evidence="2" type="ORF">COS55_03745</name>
</gene>
<reference evidence="3" key="1">
    <citation type="submission" date="2017-09" db="EMBL/GenBank/DDBJ databases">
        <title>Depth-based differentiation of microbial function through sediment-hosted aquifers and enrichment of novel symbionts in the deep terrestrial subsurface.</title>
        <authorList>
            <person name="Probst A.J."/>
            <person name="Ladd B."/>
            <person name="Jarett J.K."/>
            <person name="Geller-Mcgrath D.E."/>
            <person name="Sieber C.M.K."/>
            <person name="Emerson J.B."/>
            <person name="Anantharaman K."/>
            <person name="Thomas B.C."/>
            <person name="Malmstrom R."/>
            <person name="Stieglmeier M."/>
            <person name="Klingl A."/>
            <person name="Woyke T."/>
            <person name="Ryan C.M."/>
            <person name="Banfield J.F."/>
        </authorList>
    </citation>
    <scope>NUCLEOTIDE SEQUENCE [LARGE SCALE GENOMIC DNA]</scope>
</reference>
<feature type="transmembrane region" description="Helical" evidence="1">
    <location>
        <begin position="32"/>
        <end position="55"/>
    </location>
</feature>
<organism evidence="2 3">
    <name type="scientific">Candidatus Shapirobacteria bacterium CG03_land_8_20_14_0_80_40_19</name>
    <dbReference type="NCBI Taxonomy" id="1974880"/>
    <lineage>
        <taxon>Bacteria</taxon>
        <taxon>Candidatus Shapironibacteriota</taxon>
    </lineage>
</organism>
<keyword evidence="1" id="KW-0812">Transmembrane</keyword>